<dbReference type="NCBIfam" id="NF005710">
    <property type="entry name" value="PRK07522.1"/>
    <property type="match status" value="1"/>
</dbReference>
<keyword evidence="6" id="KW-0479">Metal-binding</keyword>
<evidence type="ECO:0000256" key="7">
    <source>
        <dbReference type="ARBA" id="ARBA00022801"/>
    </source>
</evidence>
<dbReference type="InterPro" id="IPR036264">
    <property type="entry name" value="Bact_exopeptidase_dim_dom"/>
</dbReference>
<evidence type="ECO:0000256" key="6">
    <source>
        <dbReference type="ARBA" id="ARBA00022723"/>
    </source>
</evidence>
<dbReference type="Pfam" id="PF01546">
    <property type="entry name" value="Peptidase_M20"/>
    <property type="match status" value="1"/>
</dbReference>
<dbReference type="Pfam" id="PF07687">
    <property type="entry name" value="M20_dimer"/>
    <property type="match status" value="1"/>
</dbReference>
<dbReference type="EC" id="3.5.1.16" evidence="10"/>
<dbReference type="InterPro" id="IPR002933">
    <property type="entry name" value="Peptidase_M20"/>
</dbReference>
<evidence type="ECO:0000256" key="2">
    <source>
        <dbReference type="ARBA" id="ARBA00005691"/>
    </source>
</evidence>
<dbReference type="EMBL" id="UOEM01000097">
    <property type="protein sequence ID" value="VAW16466.1"/>
    <property type="molecule type" value="Genomic_DNA"/>
</dbReference>
<comment type="similarity">
    <text evidence="2">Belongs to the peptidase M20A family. ArgE subfamily.</text>
</comment>
<evidence type="ECO:0000256" key="3">
    <source>
        <dbReference type="ARBA" id="ARBA00022490"/>
    </source>
</evidence>
<dbReference type="AlphaFoldDB" id="A0A3B0UAH3"/>
<gene>
    <name evidence="10" type="ORF">MNBD_ALPHA09-229</name>
</gene>
<comment type="cofactor">
    <cofactor evidence="1">
        <name>Zn(2+)</name>
        <dbReference type="ChEBI" id="CHEBI:29105"/>
    </cofactor>
</comment>
<dbReference type="Gene3D" id="3.40.630.10">
    <property type="entry name" value="Zn peptidases"/>
    <property type="match status" value="1"/>
</dbReference>
<feature type="domain" description="Peptidase M20 dimerisation" evidence="9">
    <location>
        <begin position="178"/>
        <end position="287"/>
    </location>
</feature>
<dbReference type="InterPro" id="IPR050072">
    <property type="entry name" value="Peptidase_M20A"/>
</dbReference>
<dbReference type="PANTHER" id="PTHR43808">
    <property type="entry name" value="ACETYLORNITHINE DEACETYLASE"/>
    <property type="match status" value="1"/>
</dbReference>
<dbReference type="GO" id="GO:0046872">
    <property type="term" value="F:metal ion binding"/>
    <property type="evidence" value="ECO:0007669"/>
    <property type="project" value="UniProtKB-KW"/>
</dbReference>
<keyword evidence="5" id="KW-0028">Amino-acid biosynthesis</keyword>
<dbReference type="SUPFAM" id="SSF53187">
    <property type="entry name" value="Zn-dependent exopeptidases"/>
    <property type="match status" value="1"/>
</dbReference>
<keyword evidence="7 10" id="KW-0378">Hydrolase</keyword>
<keyword evidence="8" id="KW-0862">Zinc</keyword>
<dbReference type="GO" id="GO:0006526">
    <property type="term" value="P:L-arginine biosynthetic process"/>
    <property type="evidence" value="ECO:0007669"/>
    <property type="project" value="UniProtKB-KW"/>
</dbReference>
<evidence type="ECO:0000313" key="10">
    <source>
        <dbReference type="EMBL" id="VAW16466.1"/>
    </source>
</evidence>
<reference evidence="10" key="1">
    <citation type="submission" date="2018-06" db="EMBL/GenBank/DDBJ databases">
        <authorList>
            <person name="Zhirakovskaya E."/>
        </authorList>
    </citation>
    <scope>NUCLEOTIDE SEQUENCE</scope>
</reference>
<keyword evidence="4" id="KW-0055">Arginine biosynthesis</keyword>
<dbReference type="GO" id="GO:0008777">
    <property type="term" value="F:acetylornithine deacetylase activity"/>
    <property type="evidence" value="ECO:0007669"/>
    <property type="project" value="UniProtKB-EC"/>
</dbReference>
<organism evidence="10">
    <name type="scientific">hydrothermal vent metagenome</name>
    <dbReference type="NCBI Taxonomy" id="652676"/>
    <lineage>
        <taxon>unclassified sequences</taxon>
        <taxon>metagenomes</taxon>
        <taxon>ecological metagenomes</taxon>
    </lineage>
</organism>
<protein>
    <submittedName>
        <fullName evidence="10">Acetylornithine deacetylase</fullName>
        <ecNumber evidence="10">3.5.1.16</ecNumber>
    </submittedName>
</protein>
<proteinExistence type="inferred from homology"/>
<evidence type="ECO:0000256" key="4">
    <source>
        <dbReference type="ARBA" id="ARBA00022571"/>
    </source>
</evidence>
<keyword evidence="3" id="KW-0963">Cytoplasm</keyword>
<dbReference type="SUPFAM" id="SSF55031">
    <property type="entry name" value="Bacterial exopeptidase dimerisation domain"/>
    <property type="match status" value="1"/>
</dbReference>
<evidence type="ECO:0000256" key="1">
    <source>
        <dbReference type="ARBA" id="ARBA00001947"/>
    </source>
</evidence>
<dbReference type="PANTHER" id="PTHR43808:SF31">
    <property type="entry name" value="N-ACETYL-L-CITRULLINE DEACETYLASE"/>
    <property type="match status" value="1"/>
</dbReference>
<dbReference type="InterPro" id="IPR001261">
    <property type="entry name" value="ArgE/DapE_CS"/>
</dbReference>
<dbReference type="CDD" id="cd03894">
    <property type="entry name" value="M20_ArgE"/>
    <property type="match status" value="1"/>
</dbReference>
<dbReference type="NCBIfam" id="TIGR01892">
    <property type="entry name" value="AcOrn-deacetyl"/>
    <property type="match status" value="1"/>
</dbReference>
<dbReference type="PROSITE" id="PS00758">
    <property type="entry name" value="ARGE_DAPE_CPG2_1"/>
    <property type="match status" value="1"/>
</dbReference>
<dbReference type="InterPro" id="IPR011650">
    <property type="entry name" value="Peptidase_M20_dimer"/>
</dbReference>
<dbReference type="Gene3D" id="3.30.70.360">
    <property type="match status" value="1"/>
</dbReference>
<dbReference type="InterPro" id="IPR010169">
    <property type="entry name" value="AcOrn-deacetyl"/>
</dbReference>
<evidence type="ECO:0000256" key="8">
    <source>
        <dbReference type="ARBA" id="ARBA00022833"/>
    </source>
</evidence>
<accession>A0A3B0UAH3</accession>
<evidence type="ECO:0000256" key="5">
    <source>
        <dbReference type="ARBA" id="ARBA00022605"/>
    </source>
</evidence>
<evidence type="ECO:0000259" key="9">
    <source>
        <dbReference type="Pfam" id="PF07687"/>
    </source>
</evidence>
<name>A0A3B0UAH3_9ZZZZ</name>
<sequence>MADTTRRAIEILETLVGFDTTSHLSNLPIIDFISAYLAEHGVASTLVPADDEPKASLYASIGYSGPGGPGGVALSAHTDVVPVAGQDWSTDPFKLVEKDGKLYGRGACDMKGFLAATLALVPDYVARDLSQPIHLAYSYDEEVGCTGVVPMAGRLGLDLPRPDIIIVGEPTQMRPVDAHKSIHAFHTTVTGLEAHSSVLENGVNAIVYGTRFIDILTRLNQRLKREGDASGRFNPGWSTVHVGEIKGGTALNIVPKTCLIHWEIRGLPDEDVPALVAGIKDSVARELIPEMQSVAPNTGIQTQPDISIHPLRPEPGSPAEILVKRLTRSNDVEAVSYGTEAGVFQACGIPTMVCGPGSIEQAHKPDEWLAVSQMEKCVNFLTRLGDELA</sequence>